<dbReference type="AlphaFoldDB" id="A0A4Q0M6N9"/>
<dbReference type="Proteomes" id="UP000290848">
    <property type="component" value="Unassembled WGS sequence"/>
</dbReference>
<evidence type="ECO:0000313" key="1">
    <source>
        <dbReference type="EMBL" id="RXF68655.1"/>
    </source>
</evidence>
<evidence type="ECO:0000313" key="2">
    <source>
        <dbReference type="Proteomes" id="UP000290848"/>
    </source>
</evidence>
<dbReference type="PROSITE" id="PS51257">
    <property type="entry name" value="PROKAR_LIPOPROTEIN"/>
    <property type="match status" value="1"/>
</dbReference>
<reference evidence="1 2" key="1">
    <citation type="submission" date="2018-12" db="EMBL/GenBank/DDBJ databases">
        <title>The Draft Genome Sequence of the Soil Bacterium Pedobacter tournemirensis R1.</title>
        <authorList>
            <person name="He J."/>
        </authorList>
    </citation>
    <scope>NUCLEOTIDE SEQUENCE [LARGE SCALE GENOMIC DNA]</scope>
    <source>
        <strain evidence="1 2">R1</strain>
    </source>
</reference>
<sequence>MKRYFTLLSVTLCLLGGCKKDGFVDVDGLPPTIAPTSDHIATEPGREFVIRAKIEDKDGISSINLKNAAFSLDKTIDLTLDSTVYAYDLSYKFKTKADLTGDSFPIEITVLDLGGRSTTSTIIVTMDGDFTNPVFRIAPDAAITVLLKSTTRLNVKFTADDDKALGRVSIRIPEINYSKDVTTFTNSGKTLEFNEPITLPSSLATYTLSLQAVDKSGLETSKTSVITVSEMPDFPKMYLADVASAALLNSDIFGVPMLIEHTGQYTYKARYYSAAAGTAIRFIPQKTDFSPISFGVDPVNNNLLTDDPEVSRPITLPAKGYYEITFNVKTGAYSITPYVPSDTPLAIGSPLLLDPTRPAEGSIPLQIGLVGSGIPNAGNWSTSSPLILKQNTENKYLFSVEMTLEAGATLGFIIQSQHSWGWWPEPFWRWDRGDDPEANVANGGNNPGNWKVTTAGKYIFKFDTHLKRSQFYPIN</sequence>
<accession>A0A4Q0M6N9</accession>
<dbReference type="Gene3D" id="2.60.40.3620">
    <property type="match status" value="1"/>
</dbReference>
<gene>
    <name evidence="1" type="ORF">EKH83_15110</name>
</gene>
<protein>
    <recommendedName>
        <fullName evidence="3">SusF/SusE family outer membrane protein</fullName>
    </recommendedName>
</protein>
<organism evidence="1 2">
    <name type="scientific">Arcticibacter tournemirensis</name>
    <dbReference type="NCBI Taxonomy" id="699437"/>
    <lineage>
        <taxon>Bacteria</taxon>
        <taxon>Pseudomonadati</taxon>
        <taxon>Bacteroidota</taxon>
        <taxon>Sphingobacteriia</taxon>
        <taxon>Sphingobacteriales</taxon>
        <taxon>Sphingobacteriaceae</taxon>
        <taxon>Arcticibacter</taxon>
    </lineage>
</organism>
<name>A0A4Q0M6N9_9SPHI</name>
<comment type="caution">
    <text evidence="1">The sequence shown here is derived from an EMBL/GenBank/DDBJ whole genome shotgun (WGS) entry which is preliminary data.</text>
</comment>
<proteinExistence type="predicted"/>
<dbReference type="RefSeq" id="WP_128770286.1">
    <property type="nucleotide sequence ID" value="NZ_RXOC01000010.1"/>
</dbReference>
<dbReference type="EMBL" id="RXOC01000010">
    <property type="protein sequence ID" value="RXF68655.1"/>
    <property type="molecule type" value="Genomic_DNA"/>
</dbReference>
<evidence type="ECO:0008006" key="3">
    <source>
        <dbReference type="Google" id="ProtNLM"/>
    </source>
</evidence>